<dbReference type="PANTHER" id="PTHR43744:SF12">
    <property type="entry name" value="ABC TRANSPORTER PERMEASE PROTEIN MG189-RELATED"/>
    <property type="match status" value="1"/>
</dbReference>
<keyword evidence="2 7" id="KW-0813">Transport</keyword>
<protein>
    <submittedName>
        <fullName evidence="9">Carbohydrate ABC transporter membrane protein 2 (CUT1 family)</fullName>
    </submittedName>
</protein>
<feature type="transmembrane region" description="Helical" evidence="7">
    <location>
        <begin position="26"/>
        <end position="47"/>
    </location>
</feature>
<feature type="transmembrane region" description="Helical" evidence="7">
    <location>
        <begin position="157"/>
        <end position="177"/>
    </location>
</feature>
<dbReference type="PANTHER" id="PTHR43744">
    <property type="entry name" value="ABC TRANSPORTER PERMEASE PROTEIN MG189-RELATED-RELATED"/>
    <property type="match status" value="1"/>
</dbReference>
<name>A0A4R1RZW9_HYDET</name>
<feature type="domain" description="ABC transmembrane type-1" evidence="8">
    <location>
        <begin position="88"/>
        <end position="277"/>
    </location>
</feature>
<organism evidence="9 10">
    <name type="scientific">Hydrogenispora ethanolica</name>
    <dbReference type="NCBI Taxonomy" id="1082276"/>
    <lineage>
        <taxon>Bacteria</taxon>
        <taxon>Bacillati</taxon>
        <taxon>Bacillota</taxon>
        <taxon>Hydrogenispora</taxon>
    </lineage>
</organism>
<evidence type="ECO:0000256" key="4">
    <source>
        <dbReference type="ARBA" id="ARBA00022692"/>
    </source>
</evidence>
<keyword evidence="5 7" id="KW-1133">Transmembrane helix</keyword>
<keyword evidence="3" id="KW-1003">Cell membrane</keyword>
<reference evidence="9 10" key="1">
    <citation type="submission" date="2019-03" db="EMBL/GenBank/DDBJ databases">
        <title>Genomic Encyclopedia of Type Strains, Phase IV (KMG-IV): sequencing the most valuable type-strain genomes for metagenomic binning, comparative biology and taxonomic classification.</title>
        <authorList>
            <person name="Goeker M."/>
        </authorList>
    </citation>
    <scope>NUCLEOTIDE SEQUENCE [LARGE SCALE GENOMIC DNA]</scope>
    <source>
        <strain evidence="9 10">LX-B</strain>
    </source>
</reference>
<feature type="transmembrane region" description="Helical" evidence="7">
    <location>
        <begin position="198"/>
        <end position="223"/>
    </location>
</feature>
<evidence type="ECO:0000256" key="2">
    <source>
        <dbReference type="ARBA" id="ARBA00022448"/>
    </source>
</evidence>
<keyword evidence="6 7" id="KW-0472">Membrane</keyword>
<evidence type="ECO:0000256" key="7">
    <source>
        <dbReference type="RuleBase" id="RU363032"/>
    </source>
</evidence>
<dbReference type="GO" id="GO:0055085">
    <property type="term" value="P:transmembrane transport"/>
    <property type="evidence" value="ECO:0007669"/>
    <property type="project" value="InterPro"/>
</dbReference>
<evidence type="ECO:0000259" key="8">
    <source>
        <dbReference type="PROSITE" id="PS50928"/>
    </source>
</evidence>
<dbReference type="EMBL" id="SLUN01000006">
    <property type="protein sequence ID" value="TCL72361.1"/>
    <property type="molecule type" value="Genomic_DNA"/>
</dbReference>
<dbReference type="InterPro" id="IPR000515">
    <property type="entry name" value="MetI-like"/>
</dbReference>
<dbReference type="Pfam" id="PF00528">
    <property type="entry name" value="BPD_transp_1"/>
    <property type="match status" value="1"/>
</dbReference>
<comment type="similarity">
    <text evidence="7">Belongs to the binding-protein-dependent transport system permease family.</text>
</comment>
<dbReference type="Gene3D" id="1.10.3720.10">
    <property type="entry name" value="MetI-like"/>
    <property type="match status" value="1"/>
</dbReference>
<evidence type="ECO:0000256" key="3">
    <source>
        <dbReference type="ARBA" id="ARBA00022475"/>
    </source>
</evidence>
<dbReference type="RefSeq" id="WP_132013572.1">
    <property type="nucleotide sequence ID" value="NZ_SLUN01000006.1"/>
</dbReference>
<comment type="caution">
    <text evidence="9">The sequence shown here is derived from an EMBL/GenBank/DDBJ whole genome shotgun (WGS) entry which is preliminary data.</text>
</comment>
<evidence type="ECO:0000256" key="1">
    <source>
        <dbReference type="ARBA" id="ARBA00004651"/>
    </source>
</evidence>
<dbReference type="AlphaFoldDB" id="A0A4R1RZW9"/>
<dbReference type="Proteomes" id="UP000295008">
    <property type="component" value="Unassembled WGS sequence"/>
</dbReference>
<dbReference type="SUPFAM" id="SSF161098">
    <property type="entry name" value="MetI-like"/>
    <property type="match status" value="1"/>
</dbReference>
<comment type="subcellular location">
    <subcellularLocation>
        <location evidence="1 7">Cell membrane</location>
        <topology evidence="1 7">Multi-pass membrane protein</topology>
    </subcellularLocation>
</comment>
<feature type="transmembrane region" description="Helical" evidence="7">
    <location>
        <begin position="256"/>
        <end position="276"/>
    </location>
</feature>
<evidence type="ECO:0000313" key="9">
    <source>
        <dbReference type="EMBL" id="TCL72361.1"/>
    </source>
</evidence>
<dbReference type="CDD" id="cd06261">
    <property type="entry name" value="TM_PBP2"/>
    <property type="match status" value="1"/>
</dbReference>
<gene>
    <name evidence="9" type="ORF">EDC14_100671</name>
</gene>
<accession>A0A4R1RZW9</accession>
<dbReference type="InterPro" id="IPR035906">
    <property type="entry name" value="MetI-like_sf"/>
</dbReference>
<dbReference type="PROSITE" id="PS50928">
    <property type="entry name" value="ABC_TM1"/>
    <property type="match status" value="1"/>
</dbReference>
<feature type="transmembrane region" description="Helical" evidence="7">
    <location>
        <begin position="87"/>
        <end position="113"/>
    </location>
</feature>
<evidence type="ECO:0000313" key="10">
    <source>
        <dbReference type="Proteomes" id="UP000295008"/>
    </source>
</evidence>
<feature type="transmembrane region" description="Helical" evidence="7">
    <location>
        <begin position="125"/>
        <end position="145"/>
    </location>
</feature>
<keyword evidence="10" id="KW-1185">Reference proteome</keyword>
<dbReference type="GO" id="GO:0005886">
    <property type="term" value="C:plasma membrane"/>
    <property type="evidence" value="ECO:0007669"/>
    <property type="project" value="UniProtKB-SubCell"/>
</dbReference>
<evidence type="ECO:0000256" key="5">
    <source>
        <dbReference type="ARBA" id="ARBA00022989"/>
    </source>
</evidence>
<proteinExistence type="inferred from homology"/>
<dbReference type="OrthoDB" id="9771544at2"/>
<evidence type="ECO:0000256" key="6">
    <source>
        <dbReference type="ARBA" id="ARBA00023136"/>
    </source>
</evidence>
<keyword evidence="4 7" id="KW-0812">Transmembrane</keyword>
<sequence>MGQLHVKAAEERFALSLAQRQGWGKLFYTVGTCLIGLLMIIPFVWMLSSSLKRESDIFVYPIQWIPKVWQFSNFREVWQGSAPFGLFYINSILVTFWTVLIQVLTSTMAGYAFAKINFRGRSFWFLLYLATMIIPPQVTLIPKFILFNWLGLLNTHISIILPGAFSAFGVFMLRQFFVTLPSELSESARIDGANEFRIWSQIMMPLAKPAIASLIILAFVWTWNDYMTPLVFLRSKELYTIPLGLDYFMDDSGTEYSLIMAAAVSAVVPLIAVYFIGQKFFIESIAASGIKG</sequence>